<protein>
    <submittedName>
        <fullName evidence="2">Uncharacterized protein</fullName>
    </submittedName>
</protein>
<name>A0A9P8PDP8_9ASCO</name>
<comment type="caution">
    <text evidence="2">The sequence shown here is derived from an EMBL/GenBank/DDBJ whole genome shotgun (WGS) entry which is preliminary data.</text>
</comment>
<dbReference type="Proteomes" id="UP000769528">
    <property type="component" value="Unassembled WGS sequence"/>
</dbReference>
<sequence>MVNQQTRKSTRARSLTAKAKQLQTDSKPVLRSISTIDEDENTYNNLNFKKRKISLDNDHLSLSDDEDEQENVNDNIEEEVEEEMKPNFEYNVNIDNDDEDSESISDEDDEEQILSQLSGINKINDDGYEFSQSDEDDYDSENIFNSDEDNDYYSAISDYENEIKPKFSIEKQESQITQSNFLIDNNLFNNNSNSSNSSSNCFELKSLEENFQKIIKEKNETQNTSSSSLPQSTESLETQQHSQQQQQNEISIEDFVNYTNELTDDNHKQSLISSLNSSFKYLQYRHDERHNLAFPDVSTFPIRYDPLPSFNTKKSHKNSKRIRALNRRAILSGKASEMVGVGISNFGEFTF</sequence>
<accession>A0A9P8PDP8</accession>
<dbReference type="EMBL" id="JAEUBF010001301">
    <property type="protein sequence ID" value="KAH3670363.1"/>
    <property type="molecule type" value="Genomic_DNA"/>
</dbReference>
<dbReference type="AlphaFoldDB" id="A0A9P8PDP8"/>
<keyword evidence="3" id="KW-1185">Reference proteome</keyword>
<reference evidence="2" key="1">
    <citation type="journal article" date="2021" name="Open Biol.">
        <title>Shared evolutionary footprints suggest mitochondrial oxidative damage underlies multiple complex I losses in fungi.</title>
        <authorList>
            <person name="Schikora-Tamarit M.A."/>
            <person name="Marcet-Houben M."/>
            <person name="Nosek J."/>
            <person name="Gabaldon T."/>
        </authorList>
    </citation>
    <scope>NUCLEOTIDE SEQUENCE</scope>
    <source>
        <strain evidence="2">CBS6341</strain>
    </source>
</reference>
<organism evidence="2 3">
    <name type="scientific">Wickerhamomyces mucosus</name>
    <dbReference type="NCBI Taxonomy" id="1378264"/>
    <lineage>
        <taxon>Eukaryota</taxon>
        <taxon>Fungi</taxon>
        <taxon>Dikarya</taxon>
        <taxon>Ascomycota</taxon>
        <taxon>Saccharomycotina</taxon>
        <taxon>Saccharomycetes</taxon>
        <taxon>Phaffomycetales</taxon>
        <taxon>Wickerhamomycetaceae</taxon>
        <taxon>Wickerhamomyces</taxon>
    </lineage>
</organism>
<proteinExistence type="predicted"/>
<feature type="region of interest" description="Disordered" evidence="1">
    <location>
        <begin position="1"/>
        <end position="26"/>
    </location>
</feature>
<dbReference type="OrthoDB" id="3980909at2759"/>
<feature type="region of interest" description="Disordered" evidence="1">
    <location>
        <begin position="218"/>
        <end position="248"/>
    </location>
</feature>
<feature type="compositionally biased region" description="Low complexity" evidence="1">
    <location>
        <begin position="221"/>
        <end position="248"/>
    </location>
</feature>
<evidence type="ECO:0000313" key="3">
    <source>
        <dbReference type="Proteomes" id="UP000769528"/>
    </source>
</evidence>
<evidence type="ECO:0000256" key="1">
    <source>
        <dbReference type="SAM" id="MobiDB-lite"/>
    </source>
</evidence>
<reference evidence="2" key="2">
    <citation type="submission" date="2021-01" db="EMBL/GenBank/DDBJ databases">
        <authorList>
            <person name="Schikora-Tamarit M.A."/>
        </authorList>
    </citation>
    <scope>NUCLEOTIDE SEQUENCE</scope>
    <source>
        <strain evidence="2">CBS6341</strain>
    </source>
</reference>
<gene>
    <name evidence="2" type="ORF">WICMUC_004859</name>
</gene>
<evidence type="ECO:0000313" key="2">
    <source>
        <dbReference type="EMBL" id="KAH3670363.1"/>
    </source>
</evidence>